<dbReference type="AlphaFoldDB" id="A0A2T9Y5I7"/>
<reference evidence="1 2" key="1">
    <citation type="journal article" date="2018" name="MBio">
        <title>Comparative Genomics Reveals the Core Gene Toolbox for the Fungus-Insect Symbiosis.</title>
        <authorList>
            <person name="Wang Y."/>
            <person name="Stata M."/>
            <person name="Wang W."/>
            <person name="Stajich J.E."/>
            <person name="White M.M."/>
            <person name="Moncalvo J.M."/>
        </authorList>
    </citation>
    <scope>NUCLEOTIDE SEQUENCE [LARGE SCALE GENOMIC DNA]</scope>
    <source>
        <strain evidence="1 2">SC-DP-2</strain>
    </source>
</reference>
<dbReference type="OrthoDB" id="674948at2759"/>
<proteinExistence type="predicted"/>
<organism evidence="1 2">
    <name type="scientific">Smittium megazygosporum</name>
    <dbReference type="NCBI Taxonomy" id="133381"/>
    <lineage>
        <taxon>Eukaryota</taxon>
        <taxon>Fungi</taxon>
        <taxon>Fungi incertae sedis</taxon>
        <taxon>Zoopagomycota</taxon>
        <taxon>Kickxellomycotina</taxon>
        <taxon>Harpellomycetes</taxon>
        <taxon>Harpellales</taxon>
        <taxon>Legeriomycetaceae</taxon>
        <taxon>Smittium</taxon>
    </lineage>
</organism>
<sequence length="208" mass="23736">MPDDSATDLEFEQATSGLPLVDVILVTFPLLGKKIAAKLIQGYSKSHDHKEQNLDMNIQWLLLGTTSPFTRVPSNRHTPMDPTKVPERQEAEKELIEKSMGRIKGSERVDVARAIIDGVVMQNAQPGSRWIISDPECYDMLGIFVKHMDEQQLSILRTVLKNPEMRKYVNSDKLEELIVGKDAHLKRRVDPDEFWDTFGLEVANKFNY</sequence>
<evidence type="ECO:0000313" key="1">
    <source>
        <dbReference type="EMBL" id="PVU87575.1"/>
    </source>
</evidence>
<comment type="caution">
    <text evidence="1">The sequence shown here is derived from an EMBL/GenBank/DDBJ whole genome shotgun (WGS) entry which is preliminary data.</text>
</comment>
<dbReference type="PANTHER" id="PTHR40129">
    <property type="entry name" value="KETOPANTOATE REDUCTASE N-TERMINAL DOMAIN-CONTAINING PROTEIN"/>
    <property type="match status" value="1"/>
</dbReference>
<dbReference type="EMBL" id="MBFS01003274">
    <property type="protein sequence ID" value="PVU87575.1"/>
    <property type="molecule type" value="Genomic_DNA"/>
</dbReference>
<protein>
    <submittedName>
        <fullName evidence="1">Uncharacterized protein</fullName>
    </submittedName>
</protein>
<gene>
    <name evidence="1" type="ORF">BB560_006472</name>
</gene>
<accession>A0A2T9Y5I7</accession>
<dbReference type="Proteomes" id="UP000245609">
    <property type="component" value="Unassembled WGS sequence"/>
</dbReference>
<dbReference type="STRING" id="133381.A0A2T9Y5I7"/>
<name>A0A2T9Y5I7_9FUNG</name>
<dbReference type="PANTHER" id="PTHR40129:SF2">
    <property type="entry name" value="KETOPANTOATE REDUCTASE N-TERMINAL DOMAIN-CONTAINING PROTEIN"/>
    <property type="match status" value="1"/>
</dbReference>
<keyword evidence="2" id="KW-1185">Reference proteome</keyword>
<evidence type="ECO:0000313" key="2">
    <source>
        <dbReference type="Proteomes" id="UP000245609"/>
    </source>
</evidence>